<sequence length="252" mass="26244">MPAFVEIEHAIARRPVTGLDPLLFLGDAAERIAGALDARGVVLVVPSSGWVRGSDDVATLVGEVQHRDGHGPVSTAARTGRPVLTHDLTRIGPPALAAIAGEEGLAAAATTALAVDGRVVAVLQVLGHPGRPPAQSALDALGGVLEVVAARIVDLLELGRRRQADEPAAAAPVEDRTRALPVTPAVSVDIPRPATPVGSERLRVVRPEPEHGEEPASEPRFVRELLGAAEPELVTEELRAVGGVPLPRHRAR</sequence>
<organism evidence="2 3">
    <name type="scientific">Pseudonocardia oceani</name>
    <dbReference type="NCBI Taxonomy" id="2792013"/>
    <lineage>
        <taxon>Bacteria</taxon>
        <taxon>Bacillati</taxon>
        <taxon>Actinomycetota</taxon>
        <taxon>Actinomycetes</taxon>
        <taxon>Pseudonocardiales</taxon>
        <taxon>Pseudonocardiaceae</taxon>
        <taxon>Pseudonocardia</taxon>
    </lineage>
</organism>
<dbReference type="Pfam" id="PF13185">
    <property type="entry name" value="GAF_2"/>
    <property type="match status" value="1"/>
</dbReference>
<evidence type="ECO:0000313" key="3">
    <source>
        <dbReference type="Proteomes" id="UP000694300"/>
    </source>
</evidence>
<dbReference type="RefSeq" id="WP_218595561.1">
    <property type="nucleotide sequence ID" value="NZ_JADQDE010000170.1"/>
</dbReference>
<proteinExistence type="predicted"/>
<feature type="domain" description="GAF" evidence="1">
    <location>
        <begin position="27"/>
        <end position="149"/>
    </location>
</feature>
<evidence type="ECO:0000259" key="1">
    <source>
        <dbReference type="Pfam" id="PF13185"/>
    </source>
</evidence>
<dbReference type="Proteomes" id="UP000694300">
    <property type="component" value="Unassembled WGS sequence"/>
</dbReference>
<gene>
    <name evidence="2" type="ORF">I4I82_07340</name>
</gene>
<name>A0ABS6U696_9PSEU</name>
<dbReference type="InterPro" id="IPR003018">
    <property type="entry name" value="GAF"/>
</dbReference>
<dbReference type="EMBL" id="JADQDF010000001">
    <property type="protein sequence ID" value="MBW0127496.1"/>
    <property type="molecule type" value="Genomic_DNA"/>
</dbReference>
<evidence type="ECO:0000313" key="2">
    <source>
        <dbReference type="EMBL" id="MBW0127496.1"/>
    </source>
</evidence>
<reference evidence="2 3" key="1">
    <citation type="submission" date="2020-11" db="EMBL/GenBank/DDBJ databases">
        <title>Pseudonocardia abyssalis sp. nov. and Pseudonocardia oceani sp. nov., description and phylogenomic analysis of two novel actinomycetes isolated from the deep Southern Ocean.</title>
        <authorList>
            <person name="Parra J."/>
        </authorList>
    </citation>
    <scope>NUCLEOTIDE SEQUENCE [LARGE SCALE GENOMIC DNA]</scope>
    <source>
        <strain evidence="3">KRD185</strain>
    </source>
</reference>
<protein>
    <submittedName>
        <fullName evidence="2">GAF domain-containing protein</fullName>
    </submittedName>
</protein>
<comment type="caution">
    <text evidence="2">The sequence shown here is derived from an EMBL/GenBank/DDBJ whole genome shotgun (WGS) entry which is preliminary data.</text>
</comment>
<keyword evidence="3" id="KW-1185">Reference proteome</keyword>
<accession>A0ABS6U696</accession>